<sequence>MSNRRPILPETVRFYRAEVSRVAELRPGFRRVTVSSEELSAFDHLGFDHWFRLFLPHPDQTEWRLPTATSKLWYAQWLATPARQRPHCANYTVADFRPTERELDIDVVLHRRPSGELEGRVAQWAASADLGDRVALLDEGLLFNPPSDTSAVVLAGDESALPALAGILLNLESGTAGHAVLEVPTRADVRELPHPAGLDVQWVVRDECDPAATPGAAALAALTAVIERAPLDPAHTYAFLVGESRLATEGRRRLVRQGLPKDRITFCGFWKSPSADRRRASAAH</sequence>
<dbReference type="PANTHER" id="PTHR30157">
    <property type="entry name" value="FERRIC REDUCTASE, NADPH-DEPENDENT"/>
    <property type="match status" value="1"/>
</dbReference>
<keyword evidence="3" id="KW-1185">Reference proteome</keyword>
<dbReference type="Pfam" id="PF08021">
    <property type="entry name" value="FAD_binding_9"/>
    <property type="match status" value="1"/>
</dbReference>
<dbReference type="InterPro" id="IPR013113">
    <property type="entry name" value="SIP_FAD-bd"/>
</dbReference>
<accession>F5XJU3</accession>
<evidence type="ECO:0000313" key="2">
    <source>
        <dbReference type="EMBL" id="BAK38361.1"/>
    </source>
</evidence>
<name>F5XJU3_MICPN</name>
<dbReference type="eggNOG" id="COG2375">
    <property type="taxonomic scope" value="Bacteria"/>
</dbReference>
<dbReference type="InterPro" id="IPR039261">
    <property type="entry name" value="FNR_nucleotide-bd"/>
</dbReference>
<dbReference type="EMBL" id="AP012204">
    <property type="protein sequence ID" value="BAK38361.1"/>
    <property type="molecule type" value="Genomic_DNA"/>
</dbReference>
<protein>
    <submittedName>
        <fullName evidence="2">Putative siderophore-interacting protein</fullName>
    </submittedName>
</protein>
<dbReference type="PANTHER" id="PTHR30157:SF0">
    <property type="entry name" value="NADPH-DEPENDENT FERRIC-CHELATE REDUCTASE"/>
    <property type="match status" value="1"/>
</dbReference>
<dbReference type="PROSITE" id="PS51384">
    <property type="entry name" value="FAD_FR"/>
    <property type="match status" value="1"/>
</dbReference>
<dbReference type="InterPro" id="IPR007037">
    <property type="entry name" value="SIP_rossman_dom"/>
</dbReference>
<reference evidence="2 3" key="1">
    <citation type="submission" date="2011-05" db="EMBL/GenBank/DDBJ databases">
        <title>Whole genome sequence of Microlunatus phosphovorus NM-1.</title>
        <authorList>
            <person name="Hosoyama A."/>
            <person name="Sasaki K."/>
            <person name="Harada T."/>
            <person name="Igarashi R."/>
            <person name="Kawakoshi A."/>
            <person name="Sasagawa M."/>
            <person name="Fukada J."/>
            <person name="Nakamura S."/>
            <person name="Katano Y."/>
            <person name="Hanada S."/>
            <person name="Kamagata Y."/>
            <person name="Nakamura N."/>
            <person name="Yamazaki S."/>
            <person name="Fujita N."/>
        </authorList>
    </citation>
    <scope>NUCLEOTIDE SEQUENCE [LARGE SCALE GENOMIC DNA]</scope>
    <source>
        <strain evidence="3">ATCC 700054 / DSM 10555 / JCM 9379 / NBRC 101784 / NCIMB 13414 / VKM Ac-1990 / NM-1</strain>
    </source>
</reference>
<dbReference type="KEGG" id="mph:MLP_53470"/>
<dbReference type="HOGENOM" id="CLU_040923_2_0_11"/>
<dbReference type="Proteomes" id="UP000007947">
    <property type="component" value="Chromosome"/>
</dbReference>
<feature type="domain" description="FAD-binding FR-type" evidence="1">
    <location>
        <begin position="12"/>
        <end position="146"/>
    </location>
</feature>
<dbReference type="InterPro" id="IPR039374">
    <property type="entry name" value="SIP_fam"/>
</dbReference>
<dbReference type="Gene3D" id="2.40.30.10">
    <property type="entry name" value="Translation factors"/>
    <property type="match status" value="1"/>
</dbReference>
<dbReference type="STRING" id="1032480.MLP_53470"/>
<dbReference type="AlphaFoldDB" id="F5XJU3"/>
<dbReference type="CDD" id="cd06193">
    <property type="entry name" value="siderophore_interacting"/>
    <property type="match status" value="1"/>
</dbReference>
<gene>
    <name evidence="2" type="ordered locus">MLP_53470</name>
</gene>
<dbReference type="Gene3D" id="3.40.50.80">
    <property type="entry name" value="Nucleotide-binding domain of ferredoxin-NADP reductase (FNR) module"/>
    <property type="match status" value="1"/>
</dbReference>
<organism evidence="2 3">
    <name type="scientific">Microlunatus phosphovorus (strain ATCC 700054 / DSM 10555 / JCM 9379 / NBRC 101784 / NCIMB 13414 / VKM Ac-1990 / NM-1)</name>
    <dbReference type="NCBI Taxonomy" id="1032480"/>
    <lineage>
        <taxon>Bacteria</taxon>
        <taxon>Bacillati</taxon>
        <taxon>Actinomycetota</taxon>
        <taxon>Actinomycetes</taxon>
        <taxon>Propionibacteriales</taxon>
        <taxon>Propionibacteriaceae</taxon>
        <taxon>Microlunatus</taxon>
    </lineage>
</organism>
<evidence type="ECO:0000259" key="1">
    <source>
        <dbReference type="PROSITE" id="PS51384"/>
    </source>
</evidence>
<dbReference type="OrthoDB" id="9814826at2"/>
<dbReference type="InterPro" id="IPR017927">
    <property type="entry name" value="FAD-bd_FR_type"/>
</dbReference>
<dbReference type="RefSeq" id="WP_013866172.1">
    <property type="nucleotide sequence ID" value="NC_015635.1"/>
</dbReference>
<evidence type="ECO:0000313" key="3">
    <source>
        <dbReference type="Proteomes" id="UP000007947"/>
    </source>
</evidence>
<dbReference type="Pfam" id="PF04954">
    <property type="entry name" value="SIP"/>
    <property type="match status" value="1"/>
</dbReference>
<proteinExistence type="predicted"/>
<dbReference type="GO" id="GO:0016491">
    <property type="term" value="F:oxidoreductase activity"/>
    <property type="evidence" value="ECO:0007669"/>
    <property type="project" value="InterPro"/>
</dbReference>